<evidence type="ECO:0000256" key="1">
    <source>
        <dbReference type="ARBA" id="ARBA00023015"/>
    </source>
</evidence>
<dbReference type="STRING" id="137733.SAMN05421767_1671"/>
<sequence>MKNPLIHLKEKRTELSPTEKSVCDYILLHPREASTDSIHQLAKESFSSPSTVLRTIKKMGFNGFRQFKNALIIELASQESNFTRHNSAIKKSESTKNTIRKITSLSTTALLETSKLMEVETLDRCVTLIHKSNRLLFFGIGASYCSAKDAYMKFLRINKTCLINEDWHNQLITARNSTPNDLAIIVTYSGHTEEILACVKELKLHHTPIIAITRCIPSPVSDLSDYKLYTTSQEPIVRSGAIASRISQQYITDILYSAYVSVHYDNCLQQLTKTQIIKDKK</sequence>
<evidence type="ECO:0000259" key="5">
    <source>
        <dbReference type="PROSITE" id="PS51464"/>
    </source>
</evidence>
<dbReference type="InterPro" id="IPR046348">
    <property type="entry name" value="SIS_dom_sf"/>
</dbReference>
<dbReference type="Proteomes" id="UP000198556">
    <property type="component" value="Unassembled WGS sequence"/>
</dbReference>
<dbReference type="PANTHER" id="PTHR30514:SF1">
    <property type="entry name" value="HTH-TYPE TRANSCRIPTIONAL REGULATOR HEXR-RELATED"/>
    <property type="match status" value="1"/>
</dbReference>
<dbReference type="PROSITE" id="PS51464">
    <property type="entry name" value="SIS"/>
    <property type="match status" value="1"/>
</dbReference>
<dbReference type="InterPro" id="IPR009057">
    <property type="entry name" value="Homeodomain-like_sf"/>
</dbReference>
<dbReference type="GO" id="GO:1901135">
    <property type="term" value="P:carbohydrate derivative metabolic process"/>
    <property type="evidence" value="ECO:0007669"/>
    <property type="project" value="InterPro"/>
</dbReference>
<dbReference type="InterPro" id="IPR035472">
    <property type="entry name" value="RpiR-like_SIS"/>
</dbReference>
<protein>
    <submittedName>
        <fullName evidence="6">Transcriptional regulator, RpiR family</fullName>
    </submittedName>
</protein>
<dbReference type="Gene3D" id="1.10.10.10">
    <property type="entry name" value="Winged helix-like DNA-binding domain superfamily/Winged helix DNA-binding domain"/>
    <property type="match status" value="1"/>
</dbReference>
<feature type="domain" description="HTH rpiR-type" evidence="4">
    <location>
        <begin position="2"/>
        <end position="78"/>
    </location>
</feature>
<gene>
    <name evidence="6" type="ORF">SAMN05421767_1671</name>
</gene>
<dbReference type="SUPFAM" id="SSF46689">
    <property type="entry name" value="Homeodomain-like"/>
    <property type="match status" value="1"/>
</dbReference>
<name>A0A1H9PRE6_9LACT</name>
<dbReference type="InterPro" id="IPR000281">
    <property type="entry name" value="HTH_RpiR"/>
</dbReference>
<proteinExistence type="predicted"/>
<dbReference type="EMBL" id="FOGF01000067">
    <property type="protein sequence ID" value="SER50385.1"/>
    <property type="molecule type" value="Genomic_DNA"/>
</dbReference>
<dbReference type="PANTHER" id="PTHR30514">
    <property type="entry name" value="GLUCOKINASE"/>
    <property type="match status" value="1"/>
</dbReference>
<dbReference type="Gene3D" id="3.40.50.10490">
    <property type="entry name" value="Glucose-6-phosphate isomerase like protein, domain 1"/>
    <property type="match status" value="1"/>
</dbReference>
<dbReference type="RefSeq" id="WP_089748046.1">
    <property type="nucleotide sequence ID" value="NZ_FOGF01000067.1"/>
</dbReference>
<dbReference type="InterPro" id="IPR036388">
    <property type="entry name" value="WH-like_DNA-bd_sf"/>
</dbReference>
<evidence type="ECO:0000313" key="7">
    <source>
        <dbReference type="Proteomes" id="UP000198556"/>
    </source>
</evidence>
<dbReference type="CDD" id="cd05013">
    <property type="entry name" value="SIS_RpiR"/>
    <property type="match status" value="1"/>
</dbReference>
<evidence type="ECO:0000259" key="4">
    <source>
        <dbReference type="PROSITE" id="PS51071"/>
    </source>
</evidence>
<keyword evidence="7" id="KW-1185">Reference proteome</keyword>
<reference evidence="6 7" key="1">
    <citation type="submission" date="2016-10" db="EMBL/GenBank/DDBJ databases">
        <authorList>
            <person name="de Groot N.N."/>
        </authorList>
    </citation>
    <scope>NUCLEOTIDE SEQUENCE [LARGE SCALE GENOMIC DNA]</scope>
    <source>
        <strain evidence="6 7">DSM 15827</strain>
    </source>
</reference>
<organism evidence="6 7">
    <name type="scientific">Granulicatella balaenopterae</name>
    <dbReference type="NCBI Taxonomy" id="137733"/>
    <lineage>
        <taxon>Bacteria</taxon>
        <taxon>Bacillati</taxon>
        <taxon>Bacillota</taxon>
        <taxon>Bacilli</taxon>
        <taxon>Lactobacillales</taxon>
        <taxon>Carnobacteriaceae</taxon>
        <taxon>Granulicatella</taxon>
    </lineage>
</organism>
<keyword evidence="2" id="KW-0238">DNA-binding</keyword>
<dbReference type="AlphaFoldDB" id="A0A1H9PRE6"/>
<evidence type="ECO:0000313" key="6">
    <source>
        <dbReference type="EMBL" id="SER50385.1"/>
    </source>
</evidence>
<keyword evidence="3" id="KW-0804">Transcription</keyword>
<evidence type="ECO:0000256" key="2">
    <source>
        <dbReference type="ARBA" id="ARBA00023125"/>
    </source>
</evidence>
<dbReference type="Pfam" id="PF01380">
    <property type="entry name" value="SIS"/>
    <property type="match status" value="1"/>
</dbReference>
<dbReference type="GO" id="GO:0003700">
    <property type="term" value="F:DNA-binding transcription factor activity"/>
    <property type="evidence" value="ECO:0007669"/>
    <property type="project" value="InterPro"/>
</dbReference>
<dbReference type="OrthoDB" id="3684496at2"/>
<dbReference type="PROSITE" id="PS51071">
    <property type="entry name" value="HTH_RPIR"/>
    <property type="match status" value="1"/>
</dbReference>
<dbReference type="SUPFAM" id="SSF53697">
    <property type="entry name" value="SIS domain"/>
    <property type="match status" value="1"/>
</dbReference>
<dbReference type="GO" id="GO:0003677">
    <property type="term" value="F:DNA binding"/>
    <property type="evidence" value="ECO:0007669"/>
    <property type="project" value="UniProtKB-KW"/>
</dbReference>
<evidence type="ECO:0000256" key="3">
    <source>
        <dbReference type="ARBA" id="ARBA00023163"/>
    </source>
</evidence>
<keyword evidence="1" id="KW-0805">Transcription regulation</keyword>
<dbReference type="InterPro" id="IPR001347">
    <property type="entry name" value="SIS_dom"/>
</dbReference>
<dbReference type="InterPro" id="IPR047640">
    <property type="entry name" value="RpiR-like"/>
</dbReference>
<accession>A0A1H9PRE6</accession>
<dbReference type="Pfam" id="PF01418">
    <property type="entry name" value="HTH_6"/>
    <property type="match status" value="1"/>
</dbReference>
<dbReference type="GO" id="GO:0097367">
    <property type="term" value="F:carbohydrate derivative binding"/>
    <property type="evidence" value="ECO:0007669"/>
    <property type="project" value="InterPro"/>
</dbReference>
<feature type="domain" description="SIS" evidence="5">
    <location>
        <begin position="125"/>
        <end position="265"/>
    </location>
</feature>